<keyword evidence="9" id="KW-1185">Reference proteome</keyword>
<dbReference type="NCBIfam" id="TIGR00731">
    <property type="entry name" value="bL25_bact_ctc"/>
    <property type="match status" value="1"/>
</dbReference>
<name>A0A4R3JZH9_9FIRM</name>
<comment type="caution">
    <text evidence="8">The sequence shown here is derived from an EMBL/GenBank/DDBJ whole genome shotgun (WGS) entry which is preliminary data.</text>
</comment>
<accession>A0A4R3JZH9</accession>
<dbReference type="Pfam" id="PF01386">
    <property type="entry name" value="Ribosomal_L25p"/>
    <property type="match status" value="1"/>
</dbReference>
<evidence type="ECO:0000313" key="9">
    <source>
        <dbReference type="Proteomes" id="UP000295726"/>
    </source>
</evidence>
<keyword evidence="4" id="KW-0687">Ribonucleoprotein</keyword>
<dbReference type="Pfam" id="PF14693">
    <property type="entry name" value="Ribosomal_TL5_C"/>
    <property type="match status" value="1"/>
</dbReference>
<dbReference type="CDD" id="cd00495">
    <property type="entry name" value="Ribosomal_L25_TL5_CTC"/>
    <property type="match status" value="1"/>
</dbReference>
<dbReference type="EMBL" id="SLZZ01000038">
    <property type="protein sequence ID" value="TCS74507.1"/>
    <property type="molecule type" value="Genomic_DNA"/>
</dbReference>
<feature type="region of interest" description="Disordered" evidence="5">
    <location>
        <begin position="179"/>
        <end position="200"/>
    </location>
</feature>
<feature type="compositionally biased region" description="Acidic residues" evidence="5">
    <location>
        <begin position="186"/>
        <end position="200"/>
    </location>
</feature>
<dbReference type="InterPro" id="IPR020056">
    <property type="entry name" value="Rbsml_bL25/Gln-tRNA_synth_N"/>
</dbReference>
<dbReference type="InterPro" id="IPR011035">
    <property type="entry name" value="Ribosomal_bL25/Gln-tRNA_synth"/>
</dbReference>
<dbReference type="Gene3D" id="2.40.240.10">
    <property type="entry name" value="Ribosomal Protein L25, Chain P"/>
    <property type="match status" value="1"/>
</dbReference>
<dbReference type="InterPro" id="IPR029751">
    <property type="entry name" value="Ribosomal_L25_dom"/>
</dbReference>
<dbReference type="GO" id="GO:0022625">
    <property type="term" value="C:cytosolic large ribosomal subunit"/>
    <property type="evidence" value="ECO:0007669"/>
    <property type="project" value="TreeGrafter"/>
</dbReference>
<evidence type="ECO:0000313" key="8">
    <source>
        <dbReference type="EMBL" id="TCS74507.1"/>
    </source>
</evidence>
<dbReference type="InterPro" id="IPR001021">
    <property type="entry name" value="Ribosomal_bL25_long"/>
</dbReference>
<dbReference type="RefSeq" id="WP_132383824.1">
    <property type="nucleotide sequence ID" value="NZ_DAIPCY010000051.1"/>
</dbReference>
<sequence>MNTLKAEKRDMKTKAKRLRREGFVTGNVFGREIKESIPIQIEKGTAERLLKTNGRGSQVMLDLDGQSMDVLIKDVDYAPMGGPIYEIDFQALVSGEKVNSVAEVFLLNHEKVIAGIVQQQLREIAFKALPSALVEKVTIDVGDMKIGDTIKVKDLDIAADKDIDLITDPDTDIVTVTEARNAPIESDTDEDADTVESTEV</sequence>
<dbReference type="InterPro" id="IPR020930">
    <property type="entry name" value="Ribosomal_uL5_bac-type"/>
</dbReference>
<dbReference type="OrthoDB" id="9790002at2"/>
<evidence type="ECO:0000256" key="2">
    <source>
        <dbReference type="ARBA" id="ARBA00022884"/>
    </source>
</evidence>
<evidence type="ECO:0000256" key="5">
    <source>
        <dbReference type="SAM" id="MobiDB-lite"/>
    </source>
</evidence>
<dbReference type="InterPro" id="IPR037121">
    <property type="entry name" value="Ribosomal_bL25_C"/>
</dbReference>
<feature type="domain" description="Large ribosomal subunit protein bL25 L25" evidence="6">
    <location>
        <begin position="4"/>
        <end position="89"/>
    </location>
</feature>
<feature type="domain" description="Large ribosomal subunit protein bL25 beta" evidence="7">
    <location>
        <begin position="114"/>
        <end position="180"/>
    </location>
</feature>
<dbReference type="SUPFAM" id="SSF50715">
    <property type="entry name" value="Ribosomal protein L25-like"/>
    <property type="match status" value="1"/>
</dbReference>
<evidence type="ECO:0000259" key="7">
    <source>
        <dbReference type="Pfam" id="PF14693"/>
    </source>
</evidence>
<evidence type="ECO:0000256" key="4">
    <source>
        <dbReference type="ARBA" id="ARBA00023274"/>
    </source>
</evidence>
<keyword evidence="3 8" id="KW-0689">Ribosomal protein</keyword>
<reference evidence="8 9" key="1">
    <citation type="submission" date="2019-03" db="EMBL/GenBank/DDBJ databases">
        <title>Genomic Encyclopedia of Type Strains, Phase IV (KMG-IV): sequencing the most valuable type-strain genomes for metagenomic binning, comparative biology and taxonomic classification.</title>
        <authorList>
            <person name="Goeker M."/>
        </authorList>
    </citation>
    <scope>NUCLEOTIDE SEQUENCE [LARGE SCALE GENOMIC DNA]</scope>
    <source>
        <strain evidence="8 9">DSM 29489</strain>
    </source>
</reference>
<protein>
    <submittedName>
        <fullName evidence="8">LSU ribosomal protein L25P</fullName>
    </submittedName>
</protein>
<dbReference type="InterPro" id="IPR020057">
    <property type="entry name" value="Ribosomal_bL25_b-dom"/>
</dbReference>
<dbReference type="GO" id="GO:0008097">
    <property type="term" value="F:5S rRNA binding"/>
    <property type="evidence" value="ECO:0007669"/>
    <property type="project" value="InterPro"/>
</dbReference>
<evidence type="ECO:0000259" key="6">
    <source>
        <dbReference type="Pfam" id="PF01386"/>
    </source>
</evidence>
<gene>
    <name evidence="8" type="ORF">EDD59_1384</name>
</gene>
<dbReference type="GO" id="GO:0006412">
    <property type="term" value="P:translation"/>
    <property type="evidence" value="ECO:0007669"/>
    <property type="project" value="InterPro"/>
</dbReference>
<keyword evidence="2" id="KW-0694">RNA-binding</keyword>
<keyword evidence="1" id="KW-0699">rRNA-binding</keyword>
<dbReference type="Gene3D" id="2.170.120.20">
    <property type="entry name" value="Ribosomal protein L25, beta domain"/>
    <property type="match status" value="1"/>
</dbReference>
<dbReference type="Proteomes" id="UP000295726">
    <property type="component" value="Unassembled WGS sequence"/>
</dbReference>
<dbReference type="GO" id="GO:0003735">
    <property type="term" value="F:structural constituent of ribosome"/>
    <property type="evidence" value="ECO:0007669"/>
    <property type="project" value="InterPro"/>
</dbReference>
<proteinExistence type="predicted"/>
<evidence type="ECO:0000256" key="1">
    <source>
        <dbReference type="ARBA" id="ARBA00022730"/>
    </source>
</evidence>
<dbReference type="AlphaFoldDB" id="A0A4R3JZH9"/>
<dbReference type="PANTHER" id="PTHR33284">
    <property type="entry name" value="RIBOSOMAL PROTEIN L25/GLN-TRNA SYNTHETASE, ANTI-CODON-BINDING DOMAIN-CONTAINING PROTEIN"/>
    <property type="match status" value="1"/>
</dbReference>
<organism evidence="8 9">
    <name type="scientific">Muricomes intestini</name>
    <dbReference type="NCBI Taxonomy" id="1796634"/>
    <lineage>
        <taxon>Bacteria</taxon>
        <taxon>Bacillati</taxon>
        <taxon>Bacillota</taxon>
        <taxon>Clostridia</taxon>
        <taxon>Lachnospirales</taxon>
        <taxon>Lachnospiraceae</taxon>
        <taxon>Muricomes</taxon>
    </lineage>
</organism>
<evidence type="ECO:0000256" key="3">
    <source>
        <dbReference type="ARBA" id="ARBA00022980"/>
    </source>
</evidence>
<dbReference type="PANTHER" id="PTHR33284:SF1">
    <property type="entry name" value="RIBOSOMAL PROTEIN L25_GLN-TRNA SYNTHETASE, ANTI-CODON-BINDING DOMAIN-CONTAINING PROTEIN"/>
    <property type="match status" value="1"/>
</dbReference>